<name>A0AAD7Q081_QUISA</name>
<reference evidence="1" key="1">
    <citation type="journal article" date="2023" name="Science">
        <title>Elucidation of the pathway for biosynthesis of saponin adjuvants from the soapbark tree.</title>
        <authorList>
            <person name="Reed J."/>
            <person name="Orme A."/>
            <person name="El-Demerdash A."/>
            <person name="Owen C."/>
            <person name="Martin L.B.B."/>
            <person name="Misra R.C."/>
            <person name="Kikuchi S."/>
            <person name="Rejzek M."/>
            <person name="Martin A.C."/>
            <person name="Harkess A."/>
            <person name="Leebens-Mack J."/>
            <person name="Louveau T."/>
            <person name="Stephenson M.J."/>
            <person name="Osbourn A."/>
        </authorList>
    </citation>
    <scope>NUCLEOTIDE SEQUENCE</scope>
    <source>
        <strain evidence="1">S10</strain>
    </source>
</reference>
<protein>
    <submittedName>
        <fullName evidence="1">MORN repeat-containing protein</fullName>
    </submittedName>
</protein>
<dbReference type="Proteomes" id="UP001163823">
    <property type="component" value="Chromosome 4"/>
</dbReference>
<dbReference type="EMBL" id="JARAOO010000004">
    <property type="protein sequence ID" value="KAJ7972484.1"/>
    <property type="molecule type" value="Genomic_DNA"/>
</dbReference>
<sequence length="224" mass="25947">MSSAMTYYSSCYMYESPAIGNQPTFFGNCYNLAGNSEEIQLLNFYQLHPAFNPNHAPTQNVVYHGFIDSPQDKEVAHLASKSQNENEPADEGQQIPCYYNWNRPSEYDFFSGEYWRENFFSFGNGSHHDAYGNSMGKAQEPDQYEEDCASYFSYQEDTEYQSASDYDSWSSYQNWVGYGGEEDPFNQGAQEPIVPHSYSRDDMGFCEAIFGHWPCLFQKRSIWY</sequence>
<proteinExistence type="predicted"/>
<keyword evidence="2" id="KW-1185">Reference proteome</keyword>
<comment type="caution">
    <text evidence="1">The sequence shown here is derived from an EMBL/GenBank/DDBJ whole genome shotgun (WGS) entry which is preliminary data.</text>
</comment>
<evidence type="ECO:0000313" key="2">
    <source>
        <dbReference type="Proteomes" id="UP001163823"/>
    </source>
</evidence>
<gene>
    <name evidence="1" type="ORF">O6P43_010363</name>
</gene>
<dbReference type="KEGG" id="qsa:O6P43_010363"/>
<dbReference type="AlphaFoldDB" id="A0AAD7Q081"/>
<evidence type="ECO:0000313" key="1">
    <source>
        <dbReference type="EMBL" id="KAJ7972484.1"/>
    </source>
</evidence>
<organism evidence="1 2">
    <name type="scientific">Quillaja saponaria</name>
    <name type="common">Soap bark tree</name>
    <dbReference type="NCBI Taxonomy" id="32244"/>
    <lineage>
        <taxon>Eukaryota</taxon>
        <taxon>Viridiplantae</taxon>
        <taxon>Streptophyta</taxon>
        <taxon>Embryophyta</taxon>
        <taxon>Tracheophyta</taxon>
        <taxon>Spermatophyta</taxon>
        <taxon>Magnoliopsida</taxon>
        <taxon>eudicotyledons</taxon>
        <taxon>Gunneridae</taxon>
        <taxon>Pentapetalae</taxon>
        <taxon>rosids</taxon>
        <taxon>fabids</taxon>
        <taxon>Fabales</taxon>
        <taxon>Quillajaceae</taxon>
        <taxon>Quillaja</taxon>
    </lineage>
</organism>
<accession>A0AAD7Q081</accession>